<evidence type="ECO:0000313" key="1">
    <source>
        <dbReference type="EMBL" id="KAH0460764.1"/>
    </source>
</evidence>
<comment type="caution">
    <text evidence="1">The sequence shown here is derived from an EMBL/GenBank/DDBJ whole genome shotgun (WGS) entry which is preliminary data.</text>
</comment>
<dbReference type="Gene3D" id="3.30.450.50">
    <property type="entry name" value="Longin domain"/>
    <property type="match status" value="1"/>
</dbReference>
<reference evidence="1 2" key="1">
    <citation type="journal article" date="2021" name="Hortic Res">
        <title>Chromosome-scale assembly of the Dendrobium chrysotoxum genome enhances the understanding of orchid evolution.</title>
        <authorList>
            <person name="Zhang Y."/>
            <person name="Zhang G.Q."/>
            <person name="Zhang D."/>
            <person name="Liu X.D."/>
            <person name="Xu X.Y."/>
            <person name="Sun W.H."/>
            <person name="Yu X."/>
            <person name="Zhu X."/>
            <person name="Wang Z.W."/>
            <person name="Zhao X."/>
            <person name="Zhong W.Y."/>
            <person name="Chen H."/>
            <person name="Yin W.L."/>
            <person name="Huang T."/>
            <person name="Niu S.C."/>
            <person name="Liu Z.J."/>
        </authorList>
    </citation>
    <scope>NUCLEOTIDE SEQUENCE [LARGE SCALE GENOMIC DNA]</scope>
    <source>
        <strain evidence="1">Lindl</strain>
    </source>
</reference>
<dbReference type="Proteomes" id="UP000775213">
    <property type="component" value="Unassembled WGS sequence"/>
</dbReference>
<keyword evidence="2" id="KW-1185">Reference proteome</keyword>
<dbReference type="EMBL" id="JAGFBR010000009">
    <property type="protein sequence ID" value="KAH0460764.1"/>
    <property type="molecule type" value="Genomic_DNA"/>
</dbReference>
<protein>
    <submittedName>
        <fullName evidence="1">Uncharacterized protein</fullName>
    </submittedName>
</protein>
<dbReference type="PANTHER" id="PTHR21136:SF176">
    <property type="entry name" value="VESICLE-ASSOCIATED MEMBRANE PROTEIN 721"/>
    <property type="match status" value="1"/>
</dbReference>
<dbReference type="InterPro" id="IPR051097">
    <property type="entry name" value="Synaptobrevin-like_transport"/>
</dbReference>
<proteinExistence type="predicted"/>
<name>A0AAV7GYC3_DENCH</name>
<accession>A0AAV7GYC3</accession>
<dbReference type="AlphaFoldDB" id="A0AAV7GYC3"/>
<evidence type="ECO:0000313" key="2">
    <source>
        <dbReference type="Proteomes" id="UP000775213"/>
    </source>
</evidence>
<sequence length="174" mass="20110">MLDNVLRSKLKEHMHYCMDHPDEINKLAKVQAQVSEVKGVMMENIEKLFFSATVAIIFKHQQTAQMKELEVDLTKEKMGEPLGKAADGKLKKNVVPEFISIAWCNHNEVPIEKEEILEDWKLQVMKPPRQLVVPAEKAQMRKQVVVRRLKSHAVLDVLPKTYGIGEEDEQTIYY</sequence>
<organism evidence="1 2">
    <name type="scientific">Dendrobium chrysotoxum</name>
    <name type="common">Orchid</name>
    <dbReference type="NCBI Taxonomy" id="161865"/>
    <lineage>
        <taxon>Eukaryota</taxon>
        <taxon>Viridiplantae</taxon>
        <taxon>Streptophyta</taxon>
        <taxon>Embryophyta</taxon>
        <taxon>Tracheophyta</taxon>
        <taxon>Spermatophyta</taxon>
        <taxon>Magnoliopsida</taxon>
        <taxon>Liliopsida</taxon>
        <taxon>Asparagales</taxon>
        <taxon>Orchidaceae</taxon>
        <taxon>Epidendroideae</taxon>
        <taxon>Malaxideae</taxon>
        <taxon>Dendrobiinae</taxon>
        <taxon>Dendrobium</taxon>
    </lineage>
</organism>
<dbReference type="SUPFAM" id="SSF58038">
    <property type="entry name" value="SNARE fusion complex"/>
    <property type="match status" value="1"/>
</dbReference>
<gene>
    <name evidence="1" type="ORF">IEQ34_008339</name>
</gene>
<dbReference type="PANTHER" id="PTHR21136">
    <property type="entry name" value="SNARE PROTEINS"/>
    <property type="match status" value="1"/>
</dbReference>